<reference evidence="1 2" key="1">
    <citation type="submission" date="2021-06" db="EMBL/GenBank/DDBJ databases">
        <title>Caerostris extrusa draft genome.</title>
        <authorList>
            <person name="Kono N."/>
            <person name="Arakawa K."/>
        </authorList>
    </citation>
    <scope>NUCLEOTIDE SEQUENCE [LARGE SCALE GENOMIC DNA]</scope>
</reference>
<protein>
    <recommendedName>
        <fullName evidence="3">Secreted protein</fullName>
    </recommendedName>
</protein>
<organism evidence="1 2">
    <name type="scientific">Caerostris extrusa</name>
    <name type="common">Bark spider</name>
    <name type="synonym">Caerostris bankana</name>
    <dbReference type="NCBI Taxonomy" id="172846"/>
    <lineage>
        <taxon>Eukaryota</taxon>
        <taxon>Metazoa</taxon>
        <taxon>Ecdysozoa</taxon>
        <taxon>Arthropoda</taxon>
        <taxon>Chelicerata</taxon>
        <taxon>Arachnida</taxon>
        <taxon>Araneae</taxon>
        <taxon>Araneomorphae</taxon>
        <taxon>Entelegynae</taxon>
        <taxon>Araneoidea</taxon>
        <taxon>Araneidae</taxon>
        <taxon>Caerostris</taxon>
    </lineage>
</organism>
<dbReference type="Proteomes" id="UP001054945">
    <property type="component" value="Unassembled WGS sequence"/>
</dbReference>
<comment type="caution">
    <text evidence="1">The sequence shown here is derived from an EMBL/GenBank/DDBJ whole genome shotgun (WGS) entry which is preliminary data.</text>
</comment>
<evidence type="ECO:0008006" key="3">
    <source>
        <dbReference type="Google" id="ProtNLM"/>
    </source>
</evidence>
<proteinExistence type="predicted"/>
<evidence type="ECO:0000313" key="2">
    <source>
        <dbReference type="Proteomes" id="UP001054945"/>
    </source>
</evidence>
<keyword evidence="2" id="KW-1185">Reference proteome</keyword>
<name>A0AAV4SSI3_CAEEX</name>
<dbReference type="AlphaFoldDB" id="A0AAV4SSI3"/>
<sequence length="81" mass="9213">MYRSKCILLIHRILLRRPSATHAQVNIFEKLEASDKVITIPTLIWASFKAARSKILLPFSLQKTVIHPQVLLFADVTRSGT</sequence>
<gene>
    <name evidence="1" type="ORF">CEXT_589271</name>
</gene>
<evidence type="ECO:0000313" key="1">
    <source>
        <dbReference type="EMBL" id="GIY35876.1"/>
    </source>
</evidence>
<accession>A0AAV4SSI3</accession>
<dbReference type="EMBL" id="BPLR01009972">
    <property type="protein sequence ID" value="GIY35876.1"/>
    <property type="molecule type" value="Genomic_DNA"/>
</dbReference>